<comment type="caution">
    <text evidence="2">The sequence shown here is derived from an EMBL/GenBank/DDBJ whole genome shotgun (WGS) entry which is preliminary data.</text>
</comment>
<protein>
    <submittedName>
        <fullName evidence="2">Uncharacterized protein</fullName>
    </submittedName>
</protein>
<evidence type="ECO:0000313" key="2">
    <source>
        <dbReference type="EMBL" id="OXV12180.1"/>
    </source>
</evidence>
<evidence type="ECO:0000256" key="1">
    <source>
        <dbReference type="SAM" id="MobiDB-lite"/>
    </source>
</evidence>
<evidence type="ECO:0000313" key="3">
    <source>
        <dbReference type="Proteomes" id="UP000243515"/>
    </source>
</evidence>
<organism evidence="2 3">
    <name type="scientific">Elaphomyces granulatus</name>
    <dbReference type="NCBI Taxonomy" id="519963"/>
    <lineage>
        <taxon>Eukaryota</taxon>
        <taxon>Fungi</taxon>
        <taxon>Dikarya</taxon>
        <taxon>Ascomycota</taxon>
        <taxon>Pezizomycotina</taxon>
        <taxon>Eurotiomycetes</taxon>
        <taxon>Eurotiomycetidae</taxon>
        <taxon>Eurotiales</taxon>
        <taxon>Elaphomycetaceae</taxon>
        <taxon>Elaphomyces</taxon>
    </lineage>
</organism>
<proteinExistence type="predicted"/>
<gene>
    <name evidence="2" type="ORF">Egran_00059</name>
</gene>
<feature type="compositionally biased region" description="Acidic residues" evidence="1">
    <location>
        <begin position="338"/>
        <end position="347"/>
    </location>
</feature>
<name>A0A232M6Z2_9EURO</name>
<reference evidence="2 3" key="1">
    <citation type="journal article" date="2015" name="Environ. Microbiol.">
        <title>Metagenome sequence of Elaphomyces granulatus from sporocarp tissue reveals Ascomycota ectomycorrhizal fingerprints of genome expansion and a Proteobacteria-rich microbiome.</title>
        <authorList>
            <person name="Quandt C.A."/>
            <person name="Kohler A."/>
            <person name="Hesse C.N."/>
            <person name="Sharpton T.J."/>
            <person name="Martin F."/>
            <person name="Spatafora J.W."/>
        </authorList>
    </citation>
    <scope>NUCLEOTIDE SEQUENCE [LARGE SCALE GENOMIC DNA]</scope>
    <source>
        <strain evidence="2 3">OSC145934</strain>
    </source>
</reference>
<feature type="region of interest" description="Disordered" evidence="1">
    <location>
        <begin position="323"/>
        <end position="355"/>
    </location>
</feature>
<accession>A0A232M6Z2</accession>
<sequence>MASDDQKMDLLKGMWPVVHSTPPKPWTVPLVMTTVAKMPFAELPGRGKNLFKHHRMEASLEIPIGVPSWLLDDFSGMLQCPGGETLNLTMYRFHFGNSLSLQDWEDQRFHVTCNPHFSLVPYTGEAAIDYARMAFVKDYGLQAIGVRTCPDLSSMSSVTSPPLIQFFGIVDTSKLTLAENPGIGLDNTTRNCSAIFLTWSKFPNLENGVKPETGWYPNYVYAMLPKTKPHLTKKCQDYKADSTPFRKHGRKAYIRGYMHGFCHKVNMFAEGGRPNNLEFVPFVEIVEVDWASDAKSTPGKRKITFDPFANSGMGPSLTFEEKLAKADQTTERSNNLDELGDQDDGTDEPSPTVVKRRNWVEVKGLQQNVDEYMLRMEGEDFGVCLLAARFSLFCT</sequence>
<dbReference type="Proteomes" id="UP000243515">
    <property type="component" value="Unassembled WGS sequence"/>
</dbReference>
<keyword evidence="3" id="KW-1185">Reference proteome</keyword>
<dbReference type="OrthoDB" id="4821738at2759"/>
<dbReference type="AlphaFoldDB" id="A0A232M6Z2"/>
<dbReference type="EMBL" id="NPHW01001624">
    <property type="protein sequence ID" value="OXV12180.1"/>
    <property type="molecule type" value="Genomic_DNA"/>
</dbReference>